<gene>
    <name evidence="1" type="ORF">GMARGA_LOCUS38910</name>
</gene>
<proteinExistence type="predicted"/>
<sequence>CEELGKRLIKTKEWLDMALKAGKVLAERFFQLTEAKTDI</sequence>
<name>A0ABN7X6W4_GIGMA</name>
<dbReference type="EMBL" id="CAJVQB010089811">
    <property type="protein sequence ID" value="CAG8847905.1"/>
    <property type="molecule type" value="Genomic_DNA"/>
</dbReference>
<keyword evidence="2" id="KW-1185">Reference proteome</keyword>
<evidence type="ECO:0000313" key="2">
    <source>
        <dbReference type="Proteomes" id="UP000789901"/>
    </source>
</evidence>
<feature type="non-terminal residue" evidence="1">
    <location>
        <position position="1"/>
    </location>
</feature>
<dbReference type="Proteomes" id="UP000789901">
    <property type="component" value="Unassembled WGS sequence"/>
</dbReference>
<reference evidence="1 2" key="1">
    <citation type="submission" date="2021-06" db="EMBL/GenBank/DDBJ databases">
        <authorList>
            <person name="Kallberg Y."/>
            <person name="Tangrot J."/>
            <person name="Rosling A."/>
        </authorList>
    </citation>
    <scope>NUCLEOTIDE SEQUENCE [LARGE SCALE GENOMIC DNA]</scope>
    <source>
        <strain evidence="1 2">120-4 pot B 10/14</strain>
    </source>
</reference>
<comment type="caution">
    <text evidence="1">The sequence shown here is derived from an EMBL/GenBank/DDBJ whole genome shotgun (WGS) entry which is preliminary data.</text>
</comment>
<organism evidence="1 2">
    <name type="scientific">Gigaspora margarita</name>
    <dbReference type="NCBI Taxonomy" id="4874"/>
    <lineage>
        <taxon>Eukaryota</taxon>
        <taxon>Fungi</taxon>
        <taxon>Fungi incertae sedis</taxon>
        <taxon>Mucoromycota</taxon>
        <taxon>Glomeromycotina</taxon>
        <taxon>Glomeromycetes</taxon>
        <taxon>Diversisporales</taxon>
        <taxon>Gigasporaceae</taxon>
        <taxon>Gigaspora</taxon>
    </lineage>
</organism>
<protein>
    <submittedName>
        <fullName evidence="1">24406_t:CDS:1</fullName>
    </submittedName>
</protein>
<evidence type="ECO:0000313" key="1">
    <source>
        <dbReference type="EMBL" id="CAG8847905.1"/>
    </source>
</evidence>
<accession>A0ABN7X6W4</accession>